<dbReference type="PROSITE" id="PS50181">
    <property type="entry name" value="FBOX"/>
    <property type="match status" value="1"/>
</dbReference>
<accession>A0AAN9L8R9</accession>
<keyword evidence="3" id="KW-1185">Reference proteome</keyword>
<dbReference type="Pfam" id="PF23310">
    <property type="entry name" value="TPR_27"/>
    <property type="match status" value="2"/>
</dbReference>
<dbReference type="InterPro" id="IPR036047">
    <property type="entry name" value="F-box-like_dom_sf"/>
</dbReference>
<reference evidence="2 3" key="1">
    <citation type="submission" date="2024-01" db="EMBL/GenBank/DDBJ databases">
        <title>The genomes of 5 underutilized Papilionoideae crops provide insights into root nodulation and disease resistanc.</title>
        <authorList>
            <person name="Jiang F."/>
        </authorList>
    </citation>
    <scope>NUCLEOTIDE SEQUENCE [LARGE SCALE GENOMIC DNA]</scope>
    <source>
        <strain evidence="2">LVBAO_FW01</strain>
        <tissue evidence="2">Leaves</tissue>
    </source>
</reference>
<comment type="caution">
    <text evidence="2">The sequence shown here is derived from an EMBL/GenBank/DDBJ whole genome shotgun (WGS) entry which is preliminary data.</text>
</comment>
<dbReference type="InterPro" id="IPR001810">
    <property type="entry name" value="F-box_dom"/>
</dbReference>
<dbReference type="PANTHER" id="PTHR33784">
    <property type="entry name" value="OS05G0482100 PROTEIN"/>
    <property type="match status" value="1"/>
</dbReference>
<protein>
    <recommendedName>
        <fullName evidence="1">F-box domain-containing protein</fullName>
    </recommendedName>
</protein>
<sequence>MWEWEFEFELFTEMPSMLEFRSHATSVMAGYKPTLHNIRVLISLEILKPQTQYHPTMALTRLMKKKNDNKRKGSRNNGSSPIASIKSLPKDLLVEVIARVASHSFVDLHNIKMCCKDFLNASEENYVWRQVCLDKFPLIQFSPNDKVSSFLKRCRESENLESLYREGLREYFNYPNGNIGGLESLKIASEKGHKEAKYVYGMILLCSQDDESRKHGLEHVRFLRNSKCIVECRKKVEQLVKYLWRSNGMFGRNHFPLCRFRNTCKGWCLKKGRWLLLDDDDDDDDDVDSCEFCRWDHELEFFYSLFNNHNIQNRVLINLEFLQPQTQYHPAMALSRLMKKTKDDRRKGSRNNGASPIASIKSLPKHLLVEVIASVASHSFVDLHSMKICCKDFLDASEENYVWRQVCLDKFPLIQFSPNDKVSSFLKRCRESENLESLYREGLREYFNYPNGNIGGLESLKIASEKGHKEAKYVYGMILLCSQDDESRKQGLEHMRFLRKSKCIVECRKRVKQLVKYLWRSNGMFGRNHFPLCRFRNTCKGWCLKKGRWLLLDDDDDDVDSCEFCRWDHELEFFYSLFNVH</sequence>
<dbReference type="AlphaFoldDB" id="A0AAN9L8R9"/>
<dbReference type="Proteomes" id="UP001367508">
    <property type="component" value="Unassembled WGS sequence"/>
</dbReference>
<name>A0AAN9L8R9_CANGL</name>
<evidence type="ECO:0000313" key="2">
    <source>
        <dbReference type="EMBL" id="KAK7330232.1"/>
    </source>
</evidence>
<organism evidence="2 3">
    <name type="scientific">Canavalia gladiata</name>
    <name type="common">Sword bean</name>
    <name type="synonym">Dolichos gladiatus</name>
    <dbReference type="NCBI Taxonomy" id="3824"/>
    <lineage>
        <taxon>Eukaryota</taxon>
        <taxon>Viridiplantae</taxon>
        <taxon>Streptophyta</taxon>
        <taxon>Embryophyta</taxon>
        <taxon>Tracheophyta</taxon>
        <taxon>Spermatophyta</taxon>
        <taxon>Magnoliopsida</taxon>
        <taxon>eudicotyledons</taxon>
        <taxon>Gunneridae</taxon>
        <taxon>Pentapetalae</taxon>
        <taxon>rosids</taxon>
        <taxon>fabids</taxon>
        <taxon>Fabales</taxon>
        <taxon>Fabaceae</taxon>
        <taxon>Papilionoideae</taxon>
        <taxon>50 kb inversion clade</taxon>
        <taxon>NPAAA clade</taxon>
        <taxon>indigoferoid/millettioid clade</taxon>
        <taxon>Phaseoleae</taxon>
        <taxon>Canavalia</taxon>
    </lineage>
</organism>
<gene>
    <name evidence="2" type="ORF">VNO77_24420</name>
</gene>
<evidence type="ECO:0000259" key="1">
    <source>
        <dbReference type="PROSITE" id="PS50181"/>
    </source>
</evidence>
<proteinExistence type="predicted"/>
<evidence type="ECO:0000313" key="3">
    <source>
        <dbReference type="Proteomes" id="UP001367508"/>
    </source>
</evidence>
<dbReference type="PANTHER" id="PTHR33784:SF10">
    <property type="entry name" value="F-BOX PROTEIN"/>
    <property type="match status" value="1"/>
</dbReference>
<dbReference type="InterPro" id="IPR040338">
    <property type="entry name" value="At1g67623-like"/>
</dbReference>
<dbReference type="EMBL" id="JAYMYQ010000005">
    <property type="protein sequence ID" value="KAK7330232.1"/>
    <property type="molecule type" value="Genomic_DNA"/>
</dbReference>
<feature type="domain" description="F-box" evidence="1">
    <location>
        <begin position="82"/>
        <end position="131"/>
    </location>
</feature>
<dbReference type="SUPFAM" id="SSF81383">
    <property type="entry name" value="F-box domain"/>
    <property type="match status" value="2"/>
</dbReference>
<dbReference type="InterPro" id="IPR057136">
    <property type="entry name" value="At2g35280_TPR_dom"/>
</dbReference>